<dbReference type="PANTHER" id="PTHR43298:SF2">
    <property type="entry name" value="FMN_FAD EXPORTER YEEO-RELATED"/>
    <property type="match status" value="1"/>
</dbReference>
<dbReference type="GO" id="GO:0015297">
    <property type="term" value="F:antiporter activity"/>
    <property type="evidence" value="ECO:0007669"/>
    <property type="project" value="UniProtKB-KW"/>
</dbReference>
<organism evidence="11 12">
    <name type="scientific">Prevotella multiformis DSM 16608</name>
    <dbReference type="NCBI Taxonomy" id="888743"/>
    <lineage>
        <taxon>Bacteria</taxon>
        <taxon>Pseudomonadati</taxon>
        <taxon>Bacteroidota</taxon>
        <taxon>Bacteroidia</taxon>
        <taxon>Bacteroidales</taxon>
        <taxon>Prevotellaceae</taxon>
        <taxon>Prevotella</taxon>
    </lineage>
</organism>
<feature type="transmembrane region" description="Helical" evidence="10">
    <location>
        <begin position="442"/>
        <end position="461"/>
    </location>
</feature>
<evidence type="ECO:0000313" key="11">
    <source>
        <dbReference type="EMBL" id="EGC20515.1"/>
    </source>
</evidence>
<dbReference type="EMBL" id="AEWX01000014">
    <property type="protein sequence ID" value="EGC20515.1"/>
    <property type="molecule type" value="Genomic_DNA"/>
</dbReference>
<keyword evidence="3" id="KW-0050">Antiport</keyword>
<feature type="transmembrane region" description="Helical" evidence="10">
    <location>
        <begin position="376"/>
        <end position="393"/>
    </location>
</feature>
<comment type="subcellular location">
    <subcellularLocation>
        <location evidence="1">Cell membrane</location>
        <topology evidence="1">Multi-pass membrane protein</topology>
    </subcellularLocation>
</comment>
<keyword evidence="6 10" id="KW-1133">Transmembrane helix</keyword>
<feature type="transmembrane region" description="Helical" evidence="10">
    <location>
        <begin position="302"/>
        <end position="323"/>
    </location>
</feature>
<sequence>MHGNTLLFRIFAVPLSFIQKQKGMSYQFSKYETHYRNLTYLGVPIIIGQLGNLILNFADTLMIGHHSTEELAAAAFVNNMFTLVIIFAIGFTYAVTALVGTLYGQEKTYRIGELMKSAVAANTCMAVFLSVIMTALYLNVHRLGQPEELLPLIRPYFLIQLVSLPFVCWFNTFRQFTDGITDTKVAMWILVSGNVMNIFGNWILIYGHLGIPEMGLIGAGLSTMISRIVMAIVMAGVFFFGRKYREYRKGWRLGHTNRTDFRQITVLGLPLALQMGMEAAAFSLSSLMVGWFGTVSLAAHQVMLTISQLGYMIYYGLAAAVAVRISNFMGQRDYMAVRRTATAGIHLVFLLALSTSVPVFLCRHIIGGLFTDNADVISMVSMTIVPFMIYQFGDGMQCNYANALRGIAVVRPLTWIAFIAFFVVSLPLGYFFGVVMDYRLLGVWYAFPFGLTTAGLLYYVYYQKGLKRIESSTEKR</sequence>
<dbReference type="GO" id="GO:0006811">
    <property type="term" value="P:monoatomic ion transport"/>
    <property type="evidence" value="ECO:0007669"/>
    <property type="project" value="UniProtKB-KW"/>
</dbReference>
<dbReference type="GO" id="GO:0042910">
    <property type="term" value="F:xenobiotic transmembrane transporter activity"/>
    <property type="evidence" value="ECO:0007669"/>
    <property type="project" value="InterPro"/>
</dbReference>
<dbReference type="PIRSF" id="PIRSF006603">
    <property type="entry name" value="DinF"/>
    <property type="match status" value="1"/>
</dbReference>
<dbReference type="InterPro" id="IPR002528">
    <property type="entry name" value="MATE_fam"/>
</dbReference>
<evidence type="ECO:0000256" key="6">
    <source>
        <dbReference type="ARBA" id="ARBA00022989"/>
    </source>
</evidence>
<feature type="transmembrane region" description="Helical" evidence="10">
    <location>
        <begin position="261"/>
        <end position="282"/>
    </location>
</feature>
<evidence type="ECO:0000256" key="1">
    <source>
        <dbReference type="ARBA" id="ARBA00004651"/>
    </source>
</evidence>
<feature type="transmembrane region" description="Helical" evidence="10">
    <location>
        <begin position="344"/>
        <end position="370"/>
    </location>
</feature>
<reference evidence="11 12" key="1">
    <citation type="submission" date="2011-01" db="EMBL/GenBank/DDBJ databases">
        <authorList>
            <person name="Muzny D."/>
            <person name="Qin X."/>
            <person name="Deng J."/>
            <person name="Jiang H."/>
            <person name="Liu Y."/>
            <person name="Qu J."/>
            <person name="Song X.-Z."/>
            <person name="Zhang L."/>
            <person name="Thornton R."/>
            <person name="Coyle M."/>
            <person name="Francisco L."/>
            <person name="Jackson L."/>
            <person name="Javaid M."/>
            <person name="Korchina V."/>
            <person name="Kovar C."/>
            <person name="Mata R."/>
            <person name="Mathew T."/>
            <person name="Ngo R."/>
            <person name="Nguyen L."/>
            <person name="Nguyen N."/>
            <person name="Okwuonu G."/>
            <person name="Ongeri F."/>
            <person name="Pham C."/>
            <person name="Simmons D."/>
            <person name="Wilczek-Boney K."/>
            <person name="Hale W."/>
            <person name="Jakkamsetti A."/>
            <person name="Pham P."/>
            <person name="Ruth R."/>
            <person name="San Lucas F."/>
            <person name="Warren J."/>
            <person name="Zhang J."/>
            <person name="Zhao Z."/>
            <person name="Zhou C."/>
            <person name="Zhu D."/>
            <person name="Lee S."/>
            <person name="Bess C."/>
            <person name="Blankenburg K."/>
            <person name="Forbes L."/>
            <person name="Fu Q."/>
            <person name="Gubbala S."/>
            <person name="Hirani K."/>
            <person name="Jayaseelan J.C."/>
            <person name="Lara F."/>
            <person name="Munidasa M."/>
            <person name="Palculict T."/>
            <person name="Patil S."/>
            <person name="Pu L.-L."/>
            <person name="Saada N."/>
            <person name="Tang L."/>
            <person name="Weissenberger G."/>
            <person name="Zhu Y."/>
            <person name="Hemphill L."/>
            <person name="Shang Y."/>
            <person name="Youmans B."/>
            <person name="Ayvaz T."/>
            <person name="Ross M."/>
            <person name="Santibanez J."/>
            <person name="Aqrawi P."/>
            <person name="Gross S."/>
            <person name="Joshi V."/>
            <person name="Fowler G."/>
            <person name="Nazareth L."/>
            <person name="Reid J."/>
            <person name="Worley K."/>
            <person name="Petrosino J."/>
            <person name="Highlander S."/>
            <person name="Gibbs R."/>
        </authorList>
    </citation>
    <scope>NUCLEOTIDE SEQUENCE [LARGE SCALE GENOMIC DNA]</scope>
    <source>
        <strain evidence="11 12">DSM 16608</strain>
    </source>
</reference>
<evidence type="ECO:0000256" key="10">
    <source>
        <dbReference type="SAM" id="Phobius"/>
    </source>
</evidence>
<evidence type="ECO:0000256" key="4">
    <source>
        <dbReference type="ARBA" id="ARBA00022475"/>
    </source>
</evidence>
<evidence type="ECO:0000256" key="9">
    <source>
        <dbReference type="ARBA" id="ARBA00031636"/>
    </source>
</evidence>
<evidence type="ECO:0000256" key="2">
    <source>
        <dbReference type="ARBA" id="ARBA00022448"/>
    </source>
</evidence>
<feature type="transmembrane region" description="Helical" evidence="10">
    <location>
        <begin position="78"/>
        <end position="99"/>
    </location>
</feature>
<protein>
    <recommendedName>
        <fullName evidence="9">Multidrug-efflux transporter</fullName>
    </recommendedName>
</protein>
<dbReference type="InterPro" id="IPR050222">
    <property type="entry name" value="MATE_MdtK"/>
</dbReference>
<keyword evidence="7" id="KW-0406">Ion transport</keyword>
<evidence type="ECO:0000256" key="8">
    <source>
        <dbReference type="ARBA" id="ARBA00023136"/>
    </source>
</evidence>
<dbReference type="AlphaFoldDB" id="F0F5X8"/>
<feature type="transmembrane region" description="Helical" evidence="10">
    <location>
        <begin position="185"/>
        <end position="205"/>
    </location>
</feature>
<feature type="transmembrane region" description="Helical" evidence="10">
    <location>
        <begin position="152"/>
        <end position="173"/>
    </location>
</feature>
<dbReference type="GO" id="GO:0005886">
    <property type="term" value="C:plasma membrane"/>
    <property type="evidence" value="ECO:0007669"/>
    <property type="project" value="UniProtKB-SubCell"/>
</dbReference>
<dbReference type="Pfam" id="PF01554">
    <property type="entry name" value="MatE"/>
    <property type="match status" value="2"/>
</dbReference>
<evidence type="ECO:0000256" key="7">
    <source>
        <dbReference type="ARBA" id="ARBA00023065"/>
    </source>
</evidence>
<feature type="transmembrane region" description="Helical" evidence="10">
    <location>
        <begin position="119"/>
        <end position="140"/>
    </location>
</feature>
<keyword evidence="5 10" id="KW-0812">Transmembrane</keyword>
<dbReference type="Proteomes" id="UP000005697">
    <property type="component" value="Unassembled WGS sequence"/>
</dbReference>
<feature type="transmembrane region" description="Helical" evidence="10">
    <location>
        <begin position="413"/>
        <end position="436"/>
    </location>
</feature>
<comment type="caution">
    <text evidence="11">The sequence shown here is derived from an EMBL/GenBank/DDBJ whole genome shotgun (WGS) entry which is preliminary data.</text>
</comment>
<dbReference type="STRING" id="888743.HMPREF9141_0994"/>
<keyword evidence="8 10" id="KW-0472">Membrane</keyword>
<name>F0F5X8_9BACT</name>
<dbReference type="NCBIfam" id="TIGR00797">
    <property type="entry name" value="matE"/>
    <property type="match status" value="1"/>
</dbReference>
<keyword evidence="4" id="KW-1003">Cell membrane</keyword>
<dbReference type="InterPro" id="IPR048279">
    <property type="entry name" value="MdtK-like"/>
</dbReference>
<dbReference type="eggNOG" id="COG0534">
    <property type="taxonomic scope" value="Bacteria"/>
</dbReference>
<feature type="transmembrane region" description="Helical" evidence="10">
    <location>
        <begin position="217"/>
        <end position="240"/>
    </location>
</feature>
<feature type="transmembrane region" description="Helical" evidence="10">
    <location>
        <begin position="38"/>
        <end position="58"/>
    </location>
</feature>
<dbReference type="HOGENOM" id="CLU_012893_6_3_10"/>
<evidence type="ECO:0000313" key="12">
    <source>
        <dbReference type="Proteomes" id="UP000005697"/>
    </source>
</evidence>
<accession>F0F5X8</accession>
<gene>
    <name evidence="11" type="ORF">HMPREF9141_0994</name>
</gene>
<evidence type="ECO:0000256" key="3">
    <source>
        <dbReference type="ARBA" id="ARBA00022449"/>
    </source>
</evidence>
<keyword evidence="12" id="KW-1185">Reference proteome</keyword>
<proteinExistence type="predicted"/>
<dbReference type="PANTHER" id="PTHR43298">
    <property type="entry name" value="MULTIDRUG RESISTANCE PROTEIN NORM-RELATED"/>
    <property type="match status" value="1"/>
</dbReference>
<dbReference type="CDD" id="cd13131">
    <property type="entry name" value="MATE_NorM_like"/>
    <property type="match status" value="1"/>
</dbReference>
<evidence type="ECO:0000256" key="5">
    <source>
        <dbReference type="ARBA" id="ARBA00022692"/>
    </source>
</evidence>
<keyword evidence="2" id="KW-0813">Transport</keyword>